<gene>
    <name evidence="3" type="ORF">A3C89_01305</name>
</gene>
<accession>A0A1F6DGF1</accession>
<dbReference type="InterPro" id="IPR000305">
    <property type="entry name" value="GIY-YIG_endonuc"/>
</dbReference>
<dbReference type="InterPro" id="IPR035901">
    <property type="entry name" value="GIY-YIG_endonuc_sf"/>
</dbReference>
<dbReference type="PROSITE" id="PS50164">
    <property type="entry name" value="GIY_YIG"/>
    <property type="match status" value="1"/>
</dbReference>
<feature type="domain" description="GIY-YIG" evidence="2">
    <location>
        <begin position="4"/>
        <end position="79"/>
    </location>
</feature>
<name>A0A1F6DGF1_9BACT</name>
<dbReference type="AlphaFoldDB" id="A0A1F6DGF1"/>
<sequence>MNKTPYFVYLLKCGDGTLYTGITTDVARRFAEHQKGIGSHYTRAKGVVAMVYQEEVADRGAASRCEALIKRMTREEKLALIALQERKTTR</sequence>
<evidence type="ECO:0000313" key="3">
    <source>
        <dbReference type="EMBL" id="OGG60485.1"/>
    </source>
</evidence>
<dbReference type="SUPFAM" id="SSF82771">
    <property type="entry name" value="GIY-YIG endonuclease"/>
    <property type="match status" value="1"/>
</dbReference>
<comment type="similarity">
    <text evidence="1">Belongs to the UPF0213 family.</text>
</comment>
<organism evidence="3 4">
    <name type="scientific">Candidatus Kaiserbacteria bacterium RIFCSPHIGHO2_02_FULL_50_50</name>
    <dbReference type="NCBI Taxonomy" id="1798492"/>
    <lineage>
        <taxon>Bacteria</taxon>
        <taxon>Candidatus Kaiseribacteriota</taxon>
    </lineage>
</organism>
<proteinExistence type="inferred from homology"/>
<evidence type="ECO:0000256" key="1">
    <source>
        <dbReference type="ARBA" id="ARBA00007435"/>
    </source>
</evidence>
<reference evidence="3 4" key="1">
    <citation type="journal article" date="2016" name="Nat. Commun.">
        <title>Thousands of microbial genomes shed light on interconnected biogeochemical processes in an aquifer system.</title>
        <authorList>
            <person name="Anantharaman K."/>
            <person name="Brown C.T."/>
            <person name="Hug L.A."/>
            <person name="Sharon I."/>
            <person name="Castelle C.J."/>
            <person name="Probst A.J."/>
            <person name="Thomas B.C."/>
            <person name="Singh A."/>
            <person name="Wilkins M.J."/>
            <person name="Karaoz U."/>
            <person name="Brodie E.L."/>
            <person name="Williams K.H."/>
            <person name="Hubbard S.S."/>
            <person name="Banfield J.F."/>
        </authorList>
    </citation>
    <scope>NUCLEOTIDE SEQUENCE [LARGE SCALE GENOMIC DNA]</scope>
</reference>
<evidence type="ECO:0000259" key="2">
    <source>
        <dbReference type="PROSITE" id="PS50164"/>
    </source>
</evidence>
<dbReference type="PANTHER" id="PTHR34477:SF1">
    <property type="entry name" value="UPF0213 PROTEIN YHBQ"/>
    <property type="match status" value="1"/>
</dbReference>
<protein>
    <recommendedName>
        <fullName evidence="2">GIY-YIG domain-containing protein</fullName>
    </recommendedName>
</protein>
<dbReference type="EMBL" id="MFLF01000004">
    <property type="protein sequence ID" value="OGG60485.1"/>
    <property type="molecule type" value="Genomic_DNA"/>
</dbReference>
<dbReference type="InterPro" id="IPR050190">
    <property type="entry name" value="UPF0213_domain"/>
</dbReference>
<dbReference type="Pfam" id="PF01541">
    <property type="entry name" value="GIY-YIG"/>
    <property type="match status" value="1"/>
</dbReference>
<comment type="caution">
    <text evidence="3">The sequence shown here is derived from an EMBL/GenBank/DDBJ whole genome shotgun (WGS) entry which is preliminary data.</text>
</comment>
<evidence type="ECO:0000313" key="4">
    <source>
        <dbReference type="Proteomes" id="UP000178794"/>
    </source>
</evidence>
<dbReference type="PANTHER" id="PTHR34477">
    <property type="entry name" value="UPF0213 PROTEIN YHBQ"/>
    <property type="match status" value="1"/>
</dbReference>
<dbReference type="Proteomes" id="UP000178794">
    <property type="component" value="Unassembled WGS sequence"/>
</dbReference>
<dbReference type="Gene3D" id="3.40.1440.10">
    <property type="entry name" value="GIY-YIG endonuclease"/>
    <property type="match status" value="1"/>
</dbReference>
<dbReference type="CDD" id="cd10456">
    <property type="entry name" value="GIY-YIG_UPF0213"/>
    <property type="match status" value="1"/>
</dbReference>